<feature type="non-terminal residue" evidence="1">
    <location>
        <position position="48"/>
    </location>
</feature>
<name>A0A820KCD9_9BILA</name>
<comment type="caution">
    <text evidence="1">The sequence shown here is derived from an EMBL/GenBank/DDBJ whole genome shotgun (WGS) entry which is preliminary data.</text>
</comment>
<reference evidence="1" key="1">
    <citation type="submission" date="2021-02" db="EMBL/GenBank/DDBJ databases">
        <authorList>
            <person name="Nowell W R."/>
        </authorList>
    </citation>
    <scope>NUCLEOTIDE SEQUENCE</scope>
</reference>
<dbReference type="EMBL" id="CAJOBD010046623">
    <property type="protein sequence ID" value="CAF4337756.1"/>
    <property type="molecule type" value="Genomic_DNA"/>
</dbReference>
<dbReference type="AlphaFoldDB" id="A0A820KCD9"/>
<evidence type="ECO:0000313" key="2">
    <source>
        <dbReference type="Proteomes" id="UP000663836"/>
    </source>
</evidence>
<dbReference type="Proteomes" id="UP000663836">
    <property type="component" value="Unassembled WGS sequence"/>
</dbReference>
<accession>A0A820KCD9</accession>
<sequence length="48" mass="5310">MSKKCETPVAAAFIDETIGLNGGAMGSPFAMTLANIYMWEWEHPLIEH</sequence>
<protein>
    <submittedName>
        <fullName evidence="1">Uncharacterized protein</fullName>
    </submittedName>
</protein>
<evidence type="ECO:0000313" key="1">
    <source>
        <dbReference type="EMBL" id="CAF4337756.1"/>
    </source>
</evidence>
<proteinExistence type="predicted"/>
<gene>
    <name evidence="1" type="ORF">JBS370_LOCUS41512</name>
</gene>
<organism evidence="1 2">
    <name type="scientific">Rotaria sordida</name>
    <dbReference type="NCBI Taxonomy" id="392033"/>
    <lineage>
        <taxon>Eukaryota</taxon>
        <taxon>Metazoa</taxon>
        <taxon>Spiralia</taxon>
        <taxon>Gnathifera</taxon>
        <taxon>Rotifera</taxon>
        <taxon>Eurotatoria</taxon>
        <taxon>Bdelloidea</taxon>
        <taxon>Philodinida</taxon>
        <taxon>Philodinidae</taxon>
        <taxon>Rotaria</taxon>
    </lineage>
</organism>